<dbReference type="AlphaFoldDB" id="A0A560L1M5"/>
<keyword evidence="2" id="KW-0677">Repeat</keyword>
<evidence type="ECO:0000256" key="1">
    <source>
        <dbReference type="ARBA" id="ARBA00022614"/>
    </source>
</evidence>
<evidence type="ECO:0000313" key="7">
    <source>
        <dbReference type="Proteomes" id="UP000321304"/>
    </source>
</evidence>
<comment type="PTM">
    <text evidence="4">Ubiquitinated in the presence of host E1 ubiquitin-activating enzyme, E2 ubiquitin-conjugating enzyme and ubiquitin.</text>
</comment>
<dbReference type="PROSITE" id="PS52053">
    <property type="entry name" value="NEL"/>
    <property type="match status" value="1"/>
</dbReference>
<comment type="caution">
    <text evidence="6">The sequence shown here is derived from an EMBL/GenBank/DDBJ whole genome shotgun (WGS) entry which is preliminary data.</text>
</comment>
<evidence type="ECO:0000313" key="6">
    <source>
        <dbReference type="EMBL" id="TWB89355.1"/>
    </source>
</evidence>
<dbReference type="Gene3D" id="1.20.58.360">
    <property type="entry name" value="Shigella T3SS effector IpaH defines"/>
    <property type="match status" value="1"/>
</dbReference>
<dbReference type="PANTHER" id="PTHR47114">
    <property type="match status" value="1"/>
</dbReference>
<dbReference type="GO" id="GO:0016567">
    <property type="term" value="P:protein ubiquitination"/>
    <property type="evidence" value="ECO:0007669"/>
    <property type="project" value="InterPro"/>
</dbReference>
<dbReference type="Pfam" id="PF14496">
    <property type="entry name" value="NEL"/>
    <property type="match status" value="1"/>
</dbReference>
<feature type="active site" description="Glycyl thioester intermediate" evidence="4">
    <location>
        <position position="132"/>
    </location>
</feature>
<accession>A0A560L1M5</accession>
<dbReference type="Gene3D" id="1.20.1270.130">
    <property type="entry name" value="Shigella T3SS effector IpaH domain"/>
    <property type="match status" value="1"/>
</dbReference>
<sequence>MGPDCVVDLVGNPLSERVRTNLAAAGNAPGYTGPHVYFSIGGGSEQAQPRPLPEIVADWLDGETEVVAAWQTFTDEPGAQEYAGFLDRLQHTVSYSNGAFRQAVADDLRQAAIRARLRKKYFRLALGASETCEDRITWTWNGMQTARLEADVKEGAYDERLDELVQHGRVVFRLKALEAIAHEKVRSLSFVDELEVHLAYQVKLRERLELRHIAPDMRFFDVAYVTEDDLSAAETQVRNEEAAGFADFLATGWIPWDKVVRRIAPDAYEETRDRLIDAMGEEFESRLRQRLADLDLTDDADAKLQLGAVITKEIACEIKGELTSRVLGDRGLAL</sequence>
<proteinExistence type="inferred from homology"/>
<keyword evidence="3 4" id="KW-0833">Ubl conjugation pathway</keyword>
<dbReference type="PANTHER" id="PTHR47114:SF2">
    <property type="entry name" value="OLIGODENDROCYTE-MYELIN GLYCOPROTEIN"/>
    <property type="match status" value="1"/>
</dbReference>
<keyword evidence="1" id="KW-0433">Leucine-rich repeat</keyword>
<dbReference type="InterPro" id="IPR029487">
    <property type="entry name" value="NEL_dom"/>
</dbReference>
<evidence type="ECO:0000256" key="3">
    <source>
        <dbReference type="ARBA" id="ARBA00022786"/>
    </source>
</evidence>
<dbReference type="Gene3D" id="1.20.58.90">
    <property type="match status" value="1"/>
</dbReference>
<evidence type="ECO:0000256" key="2">
    <source>
        <dbReference type="ARBA" id="ARBA00022737"/>
    </source>
</evidence>
<keyword evidence="4" id="KW-0964">Secreted</keyword>
<feature type="domain" description="NEL" evidence="5">
    <location>
        <begin position="51"/>
        <end position="334"/>
    </location>
</feature>
<dbReference type="GO" id="GO:0005576">
    <property type="term" value="C:extracellular region"/>
    <property type="evidence" value="ECO:0007669"/>
    <property type="project" value="UniProtKB-UniRule"/>
</dbReference>
<dbReference type="EMBL" id="VITY01000016">
    <property type="protein sequence ID" value="TWB89355.1"/>
    <property type="molecule type" value="Genomic_DNA"/>
</dbReference>
<keyword evidence="4" id="KW-0808">Transferase</keyword>
<gene>
    <name evidence="6" type="ORF">FBZ93_11671</name>
</gene>
<reference evidence="6 7" key="1">
    <citation type="submission" date="2019-06" db="EMBL/GenBank/DDBJ databases">
        <title>Genomic Encyclopedia of Type Strains, Phase IV (KMG-V): Genome sequencing to study the core and pangenomes of soil and plant-associated prokaryotes.</title>
        <authorList>
            <person name="Whitman W."/>
        </authorList>
    </citation>
    <scope>NUCLEOTIDE SEQUENCE [LARGE SCALE GENOMIC DNA]</scope>
    <source>
        <strain evidence="6 7">BR 10355</strain>
    </source>
</reference>
<dbReference type="InterPro" id="IPR051071">
    <property type="entry name" value="LRR-bact_E3_ubiq_ligases"/>
</dbReference>
<keyword evidence="7" id="KW-1185">Reference proteome</keyword>
<evidence type="ECO:0000256" key="4">
    <source>
        <dbReference type="PROSITE-ProRule" id="PRU01398"/>
    </source>
</evidence>
<dbReference type="GO" id="GO:0016874">
    <property type="term" value="F:ligase activity"/>
    <property type="evidence" value="ECO:0007669"/>
    <property type="project" value="UniProtKB-KW"/>
</dbReference>
<evidence type="ECO:0000259" key="5">
    <source>
        <dbReference type="PROSITE" id="PS52053"/>
    </source>
</evidence>
<comment type="similarity">
    <text evidence="4">Belongs to the LRR-containing bacterial E3 ligase family.</text>
</comment>
<organism evidence="6 7">
    <name type="scientific">Bradyrhizobium macuxiense</name>
    <dbReference type="NCBI Taxonomy" id="1755647"/>
    <lineage>
        <taxon>Bacteria</taxon>
        <taxon>Pseudomonadati</taxon>
        <taxon>Pseudomonadota</taxon>
        <taxon>Alphaproteobacteria</taxon>
        <taxon>Hyphomicrobiales</taxon>
        <taxon>Nitrobacteraceae</taxon>
        <taxon>Bradyrhizobium</taxon>
    </lineage>
</organism>
<dbReference type="Proteomes" id="UP000321304">
    <property type="component" value="Unassembled WGS sequence"/>
</dbReference>
<name>A0A560L1M5_9BRAD</name>
<dbReference type="GO" id="GO:0004842">
    <property type="term" value="F:ubiquitin-protein transferase activity"/>
    <property type="evidence" value="ECO:0007669"/>
    <property type="project" value="UniProtKB-UniRule"/>
</dbReference>
<keyword evidence="4" id="KW-1035">Host cytoplasm</keyword>
<protein>
    <submittedName>
        <fullName evidence="6">E3 ligase-like protein (Putative virulence factor)</fullName>
    </submittedName>
</protein>
<keyword evidence="4" id="KW-0832">Ubl conjugation</keyword>
<keyword evidence="6" id="KW-0436">Ligase</keyword>